<feature type="region of interest" description="Disordered" evidence="2">
    <location>
        <begin position="20"/>
        <end position="102"/>
    </location>
</feature>
<keyword evidence="4" id="KW-0418">Kinase</keyword>
<organism evidence="4 5">
    <name type="scientific">Trichoderma cornu-damae</name>
    <dbReference type="NCBI Taxonomy" id="654480"/>
    <lineage>
        <taxon>Eukaryota</taxon>
        <taxon>Fungi</taxon>
        <taxon>Dikarya</taxon>
        <taxon>Ascomycota</taxon>
        <taxon>Pezizomycotina</taxon>
        <taxon>Sordariomycetes</taxon>
        <taxon>Hypocreomycetidae</taxon>
        <taxon>Hypocreales</taxon>
        <taxon>Hypocreaceae</taxon>
        <taxon>Trichoderma</taxon>
    </lineage>
</organism>
<dbReference type="GO" id="GO:0005737">
    <property type="term" value="C:cytoplasm"/>
    <property type="evidence" value="ECO:0007669"/>
    <property type="project" value="TreeGrafter"/>
</dbReference>
<sequence length="758" mass="84441">MSETPSHALAPLRSALKIDDEAVRTPPASGSLKAVQIADPVPEDYIEDDSYHAKQRRSLPTAPARRVSGRLSATASPPIRPVDDSASSSHHNHGHRRNHQSERILAQVGEWLERERKKAAARKLKPRRRKSKSPPSDLTQAADGATAAAAAAALAPAPSQYSRERSDSTSSQSSDISFDGLQHILDVSMASMGLASLPKYSPRVGPKHRRPASRPSLHRAASSDTDYVDGDAIVPSCDAWLDNSKTMSYTGGASNGNGTSNGTSNGTEDAHAAKAGKEREAWTSFKNEILRIAHTLRLKGWRRIPLGSGEVMSVERLSGALTNAVYVVTPPADMPQLEGKKPPTKVLLRVYGPQVEHLIDRENELQVLQRLARKKIGPRLLGTFKNGRFEQFFNAITLTPLNLREPETSKQIAKRMRELHEGVEVLPHERENGPGVWKNWDQWVDNVGRITSFLDKELDKTPDAERESSSAHSWKANGYVCGVPWEQFRDAVIKYRVHLIKCYKDQRSIKDRLVFAHNDTQYGNILRIRPDDEKSPLLQPANKHKQLVVIDFEYAAPNTAGLEFANHFTEWMYNYHDPVAPFACHADRYPSLEEQKRFVRAYVDHRPQFPQAGSTPRLTPLDSRVPSASATPSLLPMTSSSSIVDFMLDARCPGGDWGAVEKAREEQLDQQVRELIEEARLWQPANSAQWIAWGIVQAKVPGLDGTPAEEEPGADEFDYLSYAQERAMFFWGDCVQLGLVKMEELPEALREKVKIAKC</sequence>
<keyword evidence="4" id="KW-0808">Transferase</keyword>
<dbReference type="InterPro" id="IPR011009">
    <property type="entry name" value="Kinase-like_dom_sf"/>
</dbReference>
<comment type="caution">
    <text evidence="4">The sequence shown here is derived from an EMBL/GenBank/DDBJ whole genome shotgun (WGS) entry which is preliminary data.</text>
</comment>
<feature type="region of interest" description="Disordered" evidence="2">
    <location>
        <begin position="116"/>
        <end position="176"/>
    </location>
</feature>
<feature type="domain" description="Choline kinase N-terminal" evidence="3">
    <location>
        <begin position="225"/>
        <end position="306"/>
    </location>
</feature>
<dbReference type="EMBL" id="JAIWOZ010000005">
    <property type="protein sequence ID" value="KAH6605254.1"/>
    <property type="molecule type" value="Genomic_DNA"/>
</dbReference>
<protein>
    <submittedName>
        <fullName evidence="4">Choline kinase</fullName>
    </submittedName>
</protein>
<dbReference type="GO" id="GO:0004305">
    <property type="term" value="F:ethanolamine kinase activity"/>
    <property type="evidence" value="ECO:0007669"/>
    <property type="project" value="TreeGrafter"/>
</dbReference>
<dbReference type="GO" id="GO:0004103">
    <property type="term" value="F:choline kinase activity"/>
    <property type="evidence" value="ECO:0007669"/>
    <property type="project" value="TreeGrafter"/>
</dbReference>
<evidence type="ECO:0000256" key="2">
    <source>
        <dbReference type="SAM" id="MobiDB-lite"/>
    </source>
</evidence>
<proteinExistence type="inferred from homology"/>
<dbReference type="PANTHER" id="PTHR22603:SF93">
    <property type="entry name" value="RE24176P"/>
    <property type="match status" value="1"/>
</dbReference>
<accession>A0A9P8TU93</accession>
<keyword evidence="5" id="KW-1185">Reference proteome</keyword>
<feature type="region of interest" description="Disordered" evidence="2">
    <location>
        <begin position="608"/>
        <end position="632"/>
    </location>
</feature>
<dbReference type="AlphaFoldDB" id="A0A9P8TU93"/>
<dbReference type="GO" id="GO:0006646">
    <property type="term" value="P:phosphatidylethanolamine biosynthetic process"/>
    <property type="evidence" value="ECO:0007669"/>
    <property type="project" value="TreeGrafter"/>
</dbReference>
<evidence type="ECO:0000313" key="5">
    <source>
        <dbReference type="Proteomes" id="UP000827724"/>
    </source>
</evidence>
<feature type="compositionally biased region" description="Basic residues" evidence="2">
    <location>
        <begin position="119"/>
        <end position="132"/>
    </location>
</feature>
<comment type="similarity">
    <text evidence="1">Belongs to the choline/ethanolamine kinase family.</text>
</comment>
<feature type="compositionally biased region" description="Low complexity" evidence="2">
    <location>
        <begin position="251"/>
        <end position="267"/>
    </location>
</feature>
<dbReference type="Proteomes" id="UP000827724">
    <property type="component" value="Unassembled WGS sequence"/>
</dbReference>
<dbReference type="Gene3D" id="3.90.1200.10">
    <property type="match status" value="1"/>
</dbReference>
<evidence type="ECO:0000313" key="4">
    <source>
        <dbReference type="EMBL" id="KAH6605254.1"/>
    </source>
</evidence>
<feature type="compositionally biased region" description="Low complexity" evidence="2">
    <location>
        <begin position="133"/>
        <end position="161"/>
    </location>
</feature>
<dbReference type="Gene3D" id="3.30.200.20">
    <property type="entry name" value="Phosphorylase Kinase, domain 1"/>
    <property type="match status" value="1"/>
</dbReference>
<feature type="region of interest" description="Disordered" evidence="2">
    <location>
        <begin position="199"/>
        <end position="225"/>
    </location>
</feature>
<dbReference type="Pfam" id="PF04428">
    <property type="entry name" value="Choline_kin_N"/>
    <property type="match status" value="1"/>
</dbReference>
<evidence type="ECO:0000256" key="1">
    <source>
        <dbReference type="ARBA" id="ARBA00038211"/>
    </source>
</evidence>
<feature type="region of interest" description="Disordered" evidence="2">
    <location>
        <begin position="251"/>
        <end position="275"/>
    </location>
</feature>
<dbReference type="OrthoDB" id="10267235at2759"/>
<dbReference type="Pfam" id="PF01633">
    <property type="entry name" value="Choline_kinase"/>
    <property type="match status" value="1"/>
</dbReference>
<dbReference type="SUPFAM" id="SSF56112">
    <property type="entry name" value="Protein kinase-like (PK-like)"/>
    <property type="match status" value="1"/>
</dbReference>
<dbReference type="InterPro" id="IPR007521">
    <property type="entry name" value="Choline_kin_N"/>
</dbReference>
<reference evidence="4" key="1">
    <citation type="submission" date="2021-08" db="EMBL/GenBank/DDBJ databases">
        <title>Chromosome-Level Trichoderma cornu-damae using Hi-C Data.</title>
        <authorList>
            <person name="Kim C.S."/>
        </authorList>
    </citation>
    <scope>NUCLEOTIDE SEQUENCE</scope>
    <source>
        <strain evidence="4">KA19-0412C</strain>
    </source>
</reference>
<dbReference type="PANTHER" id="PTHR22603">
    <property type="entry name" value="CHOLINE/ETHANOALAMINE KINASE"/>
    <property type="match status" value="1"/>
</dbReference>
<dbReference type="CDD" id="cd05157">
    <property type="entry name" value="ETNK_euk"/>
    <property type="match status" value="1"/>
</dbReference>
<name>A0A9P8TU93_9HYPO</name>
<evidence type="ECO:0000259" key="3">
    <source>
        <dbReference type="Pfam" id="PF04428"/>
    </source>
</evidence>
<gene>
    <name evidence="4" type="ORF">Trco_006961</name>
</gene>